<sequence>MDMRQVTVKKIFADYIGADKLINILICEEYRWEKCYVG</sequence>
<reference evidence="1" key="1">
    <citation type="submission" date="2014-11" db="EMBL/GenBank/DDBJ databases">
        <authorList>
            <person name="Amaro Gonzalez C."/>
        </authorList>
    </citation>
    <scope>NUCLEOTIDE SEQUENCE</scope>
</reference>
<dbReference type="AlphaFoldDB" id="A0A0E9Q899"/>
<dbReference type="EMBL" id="GBXM01095461">
    <property type="protein sequence ID" value="JAH13116.1"/>
    <property type="molecule type" value="Transcribed_RNA"/>
</dbReference>
<reference evidence="1" key="2">
    <citation type="journal article" date="2015" name="Fish Shellfish Immunol.">
        <title>Early steps in the European eel (Anguilla anguilla)-Vibrio vulnificus interaction in the gills: Role of the RtxA13 toxin.</title>
        <authorList>
            <person name="Callol A."/>
            <person name="Pajuelo D."/>
            <person name="Ebbesson L."/>
            <person name="Teles M."/>
            <person name="MacKenzie S."/>
            <person name="Amaro C."/>
        </authorList>
    </citation>
    <scope>NUCLEOTIDE SEQUENCE</scope>
</reference>
<proteinExistence type="predicted"/>
<organism evidence="1">
    <name type="scientific">Anguilla anguilla</name>
    <name type="common">European freshwater eel</name>
    <name type="synonym">Muraena anguilla</name>
    <dbReference type="NCBI Taxonomy" id="7936"/>
    <lineage>
        <taxon>Eukaryota</taxon>
        <taxon>Metazoa</taxon>
        <taxon>Chordata</taxon>
        <taxon>Craniata</taxon>
        <taxon>Vertebrata</taxon>
        <taxon>Euteleostomi</taxon>
        <taxon>Actinopterygii</taxon>
        <taxon>Neopterygii</taxon>
        <taxon>Teleostei</taxon>
        <taxon>Anguilliformes</taxon>
        <taxon>Anguillidae</taxon>
        <taxon>Anguilla</taxon>
    </lineage>
</organism>
<protein>
    <submittedName>
        <fullName evidence="1">Uncharacterized protein</fullName>
    </submittedName>
</protein>
<evidence type="ECO:0000313" key="1">
    <source>
        <dbReference type="EMBL" id="JAH13116.1"/>
    </source>
</evidence>
<name>A0A0E9Q899_ANGAN</name>
<accession>A0A0E9Q899</accession>